<sequence>MFGVKEKEISEKARLVAEKISEKLKIEKSSEKWKFFVEDAMKTAKHARNYFTHDLSSIPTRPADVLNLLSGAVTLSVSF</sequence>
<dbReference type="RefSeq" id="WP_125672147.1">
    <property type="nucleotide sequence ID" value="NZ_RCOS01000131.1"/>
</dbReference>
<dbReference type="Proteomes" id="UP000277582">
    <property type="component" value="Unassembled WGS sequence"/>
</dbReference>
<protein>
    <submittedName>
        <fullName evidence="1">Uncharacterized protein</fullName>
    </submittedName>
</protein>
<proteinExistence type="predicted"/>
<name>A0A3R9PGN5_9CREN</name>
<evidence type="ECO:0000313" key="1">
    <source>
        <dbReference type="EMBL" id="RSN72998.1"/>
    </source>
</evidence>
<comment type="caution">
    <text evidence="1">The sequence shown here is derived from an EMBL/GenBank/DDBJ whole genome shotgun (WGS) entry which is preliminary data.</text>
</comment>
<dbReference type="AlphaFoldDB" id="A0A3R9PGN5"/>
<accession>A0A3R9PGN5</accession>
<dbReference type="EMBL" id="RCOS01000131">
    <property type="protein sequence ID" value="RSN72998.1"/>
    <property type="molecule type" value="Genomic_DNA"/>
</dbReference>
<gene>
    <name evidence="1" type="ORF">D6D85_11730</name>
</gene>
<evidence type="ECO:0000313" key="2">
    <source>
        <dbReference type="Proteomes" id="UP000277582"/>
    </source>
</evidence>
<organism evidence="1 2">
    <name type="scientific">Candidatus Methanodesulfokora washburnensis</name>
    <dbReference type="NCBI Taxonomy" id="2478471"/>
    <lineage>
        <taxon>Archaea</taxon>
        <taxon>Thermoproteota</taxon>
        <taxon>Candidatus Korarchaeia</taxon>
        <taxon>Candidatus Korarchaeia incertae sedis</taxon>
        <taxon>Candidatus Methanodesulfokora</taxon>
    </lineage>
</organism>
<reference evidence="1 2" key="1">
    <citation type="submission" date="2018-10" db="EMBL/GenBank/DDBJ databases">
        <title>Co-occurring genomic capacity for anaerobic methane metabolism and dissimilatory sulfite reduction discovered in the Korarchaeota.</title>
        <authorList>
            <person name="Mckay L.J."/>
            <person name="Dlakic M."/>
            <person name="Fields M.W."/>
            <person name="Delmont T.O."/>
            <person name="Eren A.M."/>
            <person name="Jay Z.J."/>
            <person name="Klingelsmith K.B."/>
            <person name="Rusch D.B."/>
            <person name="Inskeep W.P."/>
        </authorList>
    </citation>
    <scope>NUCLEOTIDE SEQUENCE [LARGE SCALE GENOMIC DNA]</scope>
    <source>
        <strain evidence="1 2">MDKW</strain>
    </source>
</reference>
<keyword evidence="2" id="KW-1185">Reference proteome</keyword>